<feature type="compositionally biased region" description="Polar residues" evidence="1">
    <location>
        <begin position="99"/>
        <end position="110"/>
    </location>
</feature>
<protein>
    <submittedName>
        <fullName evidence="2">Uncharacterized protein</fullName>
    </submittedName>
</protein>
<name>A0A067QUS2_ZOONE</name>
<keyword evidence="3" id="KW-1185">Reference proteome</keyword>
<reference evidence="2 3" key="1">
    <citation type="journal article" date="2014" name="Nat. Commun.">
        <title>Molecular traces of alternative social organization in a termite genome.</title>
        <authorList>
            <person name="Terrapon N."/>
            <person name="Li C."/>
            <person name="Robertson H.M."/>
            <person name="Ji L."/>
            <person name="Meng X."/>
            <person name="Booth W."/>
            <person name="Chen Z."/>
            <person name="Childers C.P."/>
            <person name="Glastad K.M."/>
            <person name="Gokhale K."/>
            <person name="Gowin J."/>
            <person name="Gronenberg W."/>
            <person name="Hermansen R.A."/>
            <person name="Hu H."/>
            <person name="Hunt B.G."/>
            <person name="Huylmans A.K."/>
            <person name="Khalil S.M."/>
            <person name="Mitchell R.D."/>
            <person name="Munoz-Torres M.C."/>
            <person name="Mustard J.A."/>
            <person name="Pan H."/>
            <person name="Reese J.T."/>
            <person name="Scharf M.E."/>
            <person name="Sun F."/>
            <person name="Vogel H."/>
            <person name="Xiao J."/>
            <person name="Yang W."/>
            <person name="Yang Z."/>
            <person name="Yang Z."/>
            <person name="Zhou J."/>
            <person name="Zhu J."/>
            <person name="Brent C.S."/>
            <person name="Elsik C.G."/>
            <person name="Goodisman M.A."/>
            <person name="Liberles D.A."/>
            <person name="Roe R.M."/>
            <person name="Vargo E.L."/>
            <person name="Vilcinskas A."/>
            <person name="Wang J."/>
            <person name="Bornberg-Bauer E."/>
            <person name="Korb J."/>
            <person name="Zhang G."/>
            <person name="Liebig J."/>
        </authorList>
    </citation>
    <scope>NUCLEOTIDE SEQUENCE [LARGE SCALE GENOMIC DNA]</scope>
    <source>
        <tissue evidence="2">Whole organism</tissue>
    </source>
</reference>
<dbReference type="Proteomes" id="UP000027135">
    <property type="component" value="Unassembled WGS sequence"/>
</dbReference>
<dbReference type="InParanoid" id="A0A067QUS2"/>
<evidence type="ECO:0000256" key="1">
    <source>
        <dbReference type="SAM" id="MobiDB-lite"/>
    </source>
</evidence>
<gene>
    <name evidence="2" type="ORF">L798_11079</name>
</gene>
<dbReference type="EMBL" id="KK852910">
    <property type="protein sequence ID" value="KDR13932.1"/>
    <property type="molecule type" value="Genomic_DNA"/>
</dbReference>
<organism evidence="2 3">
    <name type="scientific">Zootermopsis nevadensis</name>
    <name type="common">Dampwood termite</name>
    <dbReference type="NCBI Taxonomy" id="136037"/>
    <lineage>
        <taxon>Eukaryota</taxon>
        <taxon>Metazoa</taxon>
        <taxon>Ecdysozoa</taxon>
        <taxon>Arthropoda</taxon>
        <taxon>Hexapoda</taxon>
        <taxon>Insecta</taxon>
        <taxon>Pterygota</taxon>
        <taxon>Neoptera</taxon>
        <taxon>Polyneoptera</taxon>
        <taxon>Dictyoptera</taxon>
        <taxon>Blattodea</taxon>
        <taxon>Blattoidea</taxon>
        <taxon>Termitoidae</taxon>
        <taxon>Termopsidae</taxon>
        <taxon>Zootermopsis</taxon>
    </lineage>
</organism>
<proteinExistence type="predicted"/>
<sequence>MEFLVQRDRKVKKERKEKLVLLADEEGRVTRETKGIREYLDLMHHVLLGLMAYHYQAVVGDRQRNTLPHLRQCQPHLSTYLQPLNPQQRLIMMKGRRSMMSTQTQITSKQPAPRGKNKTHHN</sequence>
<dbReference type="AlphaFoldDB" id="A0A067QUS2"/>
<accession>A0A067QUS2</accession>
<feature type="region of interest" description="Disordered" evidence="1">
    <location>
        <begin position="98"/>
        <end position="122"/>
    </location>
</feature>
<evidence type="ECO:0000313" key="3">
    <source>
        <dbReference type="Proteomes" id="UP000027135"/>
    </source>
</evidence>
<evidence type="ECO:0000313" key="2">
    <source>
        <dbReference type="EMBL" id="KDR13932.1"/>
    </source>
</evidence>